<evidence type="ECO:0000313" key="3">
    <source>
        <dbReference type="Proteomes" id="UP000193100"/>
    </source>
</evidence>
<reference evidence="2 3" key="1">
    <citation type="submission" date="2017-04" db="EMBL/GenBank/DDBJ databases">
        <title>Genome Sequence of Marinobacter salarius strain SMR5 Isolated from a culture of the Diatom Skeletonema marinoi.</title>
        <authorList>
            <person name="Topel M."/>
            <person name="Pinder M.I.M."/>
            <person name="Johansson O.N."/>
            <person name="Kourtchenko O."/>
            <person name="Godhe A."/>
            <person name="Clarke A.K."/>
        </authorList>
    </citation>
    <scope>NUCLEOTIDE SEQUENCE [LARGE SCALE GENOMIC DNA]</scope>
    <source>
        <strain evidence="2 3">SMR5</strain>
    </source>
</reference>
<dbReference type="RefSeq" id="WP_085681206.1">
    <property type="nucleotide sequence ID" value="NZ_CP020931.1"/>
</dbReference>
<accession>A0A1W6KBH2</accession>
<evidence type="ECO:0000313" key="2">
    <source>
        <dbReference type="EMBL" id="ARM84774.1"/>
    </source>
</evidence>
<name>A0A1W6KBH2_9GAMM</name>
<dbReference type="EMBL" id="CP020931">
    <property type="protein sequence ID" value="ARM84774.1"/>
    <property type="molecule type" value="Genomic_DNA"/>
</dbReference>
<evidence type="ECO:0008006" key="4">
    <source>
        <dbReference type="Google" id="ProtNLM"/>
    </source>
</evidence>
<dbReference type="AlphaFoldDB" id="A0A1W6KBH2"/>
<proteinExistence type="predicted"/>
<evidence type="ECO:0000256" key="1">
    <source>
        <dbReference type="SAM" id="SignalP"/>
    </source>
</evidence>
<dbReference type="GeneID" id="77256658"/>
<protein>
    <recommendedName>
        <fullName evidence="4">Methionine-rich peptide X</fullName>
    </recommendedName>
</protein>
<feature type="chain" id="PRO_5013275385" description="Methionine-rich peptide X" evidence="1">
    <location>
        <begin position="27"/>
        <end position="87"/>
    </location>
</feature>
<gene>
    <name evidence="2" type="ORF">MARSALSMR5_02723</name>
</gene>
<feature type="signal peptide" evidence="1">
    <location>
        <begin position="1"/>
        <end position="26"/>
    </location>
</feature>
<dbReference type="Proteomes" id="UP000193100">
    <property type="component" value="Chromosome"/>
</dbReference>
<organism evidence="2 3">
    <name type="scientific">Marinobacter salarius</name>
    <dbReference type="NCBI Taxonomy" id="1420917"/>
    <lineage>
        <taxon>Bacteria</taxon>
        <taxon>Pseudomonadati</taxon>
        <taxon>Pseudomonadota</taxon>
        <taxon>Gammaproteobacteria</taxon>
        <taxon>Pseudomonadales</taxon>
        <taxon>Marinobacteraceae</taxon>
        <taxon>Marinobacter</taxon>
    </lineage>
</organism>
<keyword evidence="1" id="KW-0732">Signal</keyword>
<sequence length="87" mass="9136">MKTTTFKMIGAGAVLAAAIASVSAFAHKPEQQGMGMMGEHMETMGGMMEMMSGMSADNRSKMQAACMTMMQSDGEASPSSNQDESSQ</sequence>